<dbReference type="SUPFAM" id="SSF75169">
    <property type="entry name" value="DsrEFH-like"/>
    <property type="match status" value="1"/>
</dbReference>
<evidence type="ECO:0000313" key="1">
    <source>
        <dbReference type="EMBL" id="TMI81499.1"/>
    </source>
</evidence>
<name>A0A537JD85_9BACT</name>
<dbReference type="EMBL" id="VBAO01000169">
    <property type="protein sequence ID" value="TMI81499.1"/>
    <property type="molecule type" value="Genomic_DNA"/>
</dbReference>
<reference evidence="1 2" key="1">
    <citation type="journal article" date="2019" name="Nat. Microbiol.">
        <title>Mediterranean grassland soil C-N compound turnover is dependent on rainfall and depth, and is mediated by genomically divergent microorganisms.</title>
        <authorList>
            <person name="Diamond S."/>
            <person name="Andeer P.F."/>
            <person name="Li Z."/>
            <person name="Crits-Christoph A."/>
            <person name="Burstein D."/>
            <person name="Anantharaman K."/>
            <person name="Lane K.R."/>
            <person name="Thomas B.C."/>
            <person name="Pan C."/>
            <person name="Northen T.R."/>
            <person name="Banfield J.F."/>
        </authorList>
    </citation>
    <scope>NUCLEOTIDE SEQUENCE [LARGE SCALE GENOMIC DNA]</scope>
    <source>
        <strain evidence="1">NP_7</strain>
    </source>
</reference>
<dbReference type="Gene3D" id="3.40.1260.10">
    <property type="entry name" value="DsrEFH-like"/>
    <property type="match status" value="1"/>
</dbReference>
<dbReference type="InterPro" id="IPR027396">
    <property type="entry name" value="DsrEFH-like"/>
</dbReference>
<accession>A0A537JD85</accession>
<sequence length="80" mass="8138">MAKLLIVTSTGAQDPTRASIPFHIAVNGAVPAGQECAVALAGDATELLKREVAQGVRGVGIPPLADLLSGCAQKGIRLYV</sequence>
<protein>
    <recommendedName>
        <fullName evidence="3">Peroxiredoxin</fullName>
    </recommendedName>
</protein>
<comment type="caution">
    <text evidence="1">The sequence shown here is derived from an EMBL/GenBank/DDBJ whole genome shotgun (WGS) entry which is preliminary data.</text>
</comment>
<organism evidence="1 2">
    <name type="scientific">Candidatus Segetimicrobium genomatis</name>
    <dbReference type="NCBI Taxonomy" id="2569760"/>
    <lineage>
        <taxon>Bacteria</taxon>
        <taxon>Bacillati</taxon>
        <taxon>Candidatus Sysuimicrobiota</taxon>
        <taxon>Candidatus Sysuimicrobiia</taxon>
        <taxon>Candidatus Sysuimicrobiales</taxon>
        <taxon>Candidatus Segetimicrobiaceae</taxon>
        <taxon>Candidatus Segetimicrobium</taxon>
    </lineage>
</organism>
<proteinExistence type="predicted"/>
<evidence type="ECO:0000313" key="2">
    <source>
        <dbReference type="Proteomes" id="UP000320048"/>
    </source>
</evidence>
<gene>
    <name evidence="1" type="ORF">E6H04_06535</name>
</gene>
<evidence type="ECO:0008006" key="3">
    <source>
        <dbReference type="Google" id="ProtNLM"/>
    </source>
</evidence>
<dbReference type="AlphaFoldDB" id="A0A537JD85"/>
<dbReference type="Proteomes" id="UP000320048">
    <property type="component" value="Unassembled WGS sequence"/>
</dbReference>